<evidence type="ECO:0000256" key="1">
    <source>
        <dbReference type="ARBA" id="ARBA00007435"/>
    </source>
</evidence>
<dbReference type="Gene3D" id="3.40.1440.10">
    <property type="entry name" value="GIY-YIG endonuclease"/>
    <property type="match status" value="1"/>
</dbReference>
<evidence type="ECO:0000313" key="3">
    <source>
        <dbReference type="EMBL" id="TFW70624.1"/>
    </source>
</evidence>
<dbReference type="PROSITE" id="PS50164">
    <property type="entry name" value="GIY_YIG"/>
    <property type="match status" value="1"/>
</dbReference>
<dbReference type="PANTHER" id="PTHR34477:SF1">
    <property type="entry name" value="UPF0213 PROTEIN YHBQ"/>
    <property type="match status" value="1"/>
</dbReference>
<comment type="similarity">
    <text evidence="1">Belongs to the UPF0213 family.</text>
</comment>
<dbReference type="PANTHER" id="PTHR34477">
    <property type="entry name" value="UPF0213 PROTEIN YHBQ"/>
    <property type="match status" value="1"/>
</dbReference>
<dbReference type="InterPro" id="IPR050190">
    <property type="entry name" value="UPF0213_domain"/>
</dbReference>
<gene>
    <name evidence="3" type="ORF">C3Y98_09925</name>
</gene>
<dbReference type="SUPFAM" id="SSF82771">
    <property type="entry name" value="GIY-YIG endonuclease"/>
    <property type="match status" value="1"/>
</dbReference>
<dbReference type="EMBL" id="PQVH01000012">
    <property type="protein sequence ID" value="TFW70624.1"/>
    <property type="molecule type" value="Genomic_DNA"/>
</dbReference>
<name>A0A4Y9VPC8_9PROT</name>
<dbReference type="InterPro" id="IPR000305">
    <property type="entry name" value="GIY-YIG_endonuc"/>
</dbReference>
<evidence type="ECO:0000313" key="4">
    <source>
        <dbReference type="Proteomes" id="UP000297706"/>
    </source>
</evidence>
<dbReference type="Proteomes" id="UP000297706">
    <property type="component" value="Unassembled WGS sequence"/>
</dbReference>
<organism evidence="3 4">
    <name type="scientific">Methylotenera oryzisoli</name>
    <dbReference type="NCBI Taxonomy" id="2080758"/>
    <lineage>
        <taxon>Bacteria</taxon>
        <taxon>Pseudomonadati</taxon>
        <taxon>Pseudomonadota</taxon>
        <taxon>Betaproteobacteria</taxon>
        <taxon>Nitrosomonadales</taxon>
        <taxon>Methylophilaceae</taxon>
        <taxon>Methylotenera</taxon>
    </lineage>
</organism>
<dbReference type="Pfam" id="PF01541">
    <property type="entry name" value="GIY-YIG"/>
    <property type="match status" value="1"/>
</dbReference>
<dbReference type="InterPro" id="IPR035901">
    <property type="entry name" value="GIY-YIG_endonuc_sf"/>
</dbReference>
<dbReference type="AlphaFoldDB" id="A0A4Y9VPC8"/>
<protein>
    <recommendedName>
        <fullName evidence="2">GIY-YIG domain-containing protein</fullName>
    </recommendedName>
</protein>
<dbReference type="CDD" id="cd10456">
    <property type="entry name" value="GIY-YIG_UPF0213"/>
    <property type="match status" value="1"/>
</dbReference>
<accession>A0A4Y9VPC8</accession>
<proteinExistence type="inferred from homology"/>
<keyword evidence="4" id="KW-1185">Reference proteome</keyword>
<sequence length="90" mass="9893">MLSASKMTWCLYLLECKNGAYYAGITNDLASRFSAHVAGKGARYTRANPPIKILASKPYPDRSTASIAEAQLKSLPRHKKLNFFEGVNDG</sequence>
<reference evidence="3 4" key="1">
    <citation type="submission" date="2018-02" db="EMBL/GenBank/DDBJ databases">
        <title>A novel lanthanide dependent methylotroph, Methylotenera sp. La3113.</title>
        <authorList>
            <person name="Lv H."/>
            <person name="Tani A."/>
        </authorList>
    </citation>
    <scope>NUCLEOTIDE SEQUENCE [LARGE SCALE GENOMIC DNA]</scope>
    <source>
        <strain evidence="3 4">La3113</strain>
    </source>
</reference>
<evidence type="ECO:0000259" key="2">
    <source>
        <dbReference type="PROSITE" id="PS50164"/>
    </source>
</evidence>
<dbReference type="OrthoDB" id="9797095at2"/>
<feature type="domain" description="GIY-YIG" evidence="2">
    <location>
        <begin position="7"/>
        <end position="83"/>
    </location>
</feature>
<comment type="caution">
    <text evidence="3">The sequence shown here is derived from an EMBL/GenBank/DDBJ whole genome shotgun (WGS) entry which is preliminary data.</text>
</comment>